<dbReference type="SUPFAM" id="SSF53822">
    <property type="entry name" value="Periplasmic binding protein-like I"/>
    <property type="match status" value="1"/>
</dbReference>
<feature type="domain" description="HTH cro/C1-type" evidence="5">
    <location>
        <begin position="4"/>
        <end position="49"/>
    </location>
</feature>
<comment type="caution">
    <text evidence="6">The sequence shown here is derived from an EMBL/GenBank/DDBJ whole genome shotgun (WGS) entry which is preliminary data.</text>
</comment>
<evidence type="ECO:0000256" key="2">
    <source>
        <dbReference type="ARBA" id="ARBA00023125"/>
    </source>
</evidence>
<evidence type="ECO:0000256" key="1">
    <source>
        <dbReference type="ARBA" id="ARBA00023015"/>
    </source>
</evidence>
<accession>A0ABR7HW40</accession>
<dbReference type="PROSITE" id="PS50943">
    <property type="entry name" value="HTH_CROC1"/>
    <property type="match status" value="1"/>
</dbReference>
<evidence type="ECO:0000256" key="3">
    <source>
        <dbReference type="ARBA" id="ARBA00023163"/>
    </source>
</evidence>
<dbReference type="InterPro" id="IPR010982">
    <property type="entry name" value="Lambda_DNA-bd_dom_sf"/>
</dbReference>
<proteinExistence type="predicted"/>
<sequence>MNENLTIIDIARMAGVSKSTVSRVLNNEPRVKPETKEAVLKVIEESGYFPSEVARTLVKSKSKLVGLITPFQCRSFYRNELFRDAFTGLTQVLKTYDYDIITSSGSGVELDTIQKFVRTYHVCGVILLYTIPDDPSLHYLLENHVPFSVIGACEGFTGINQVTYDYQAAMVEIVDSLLEQNRTRIAFFASDTGLSTTRSYIEGYRTGLERRGMPVLEKYLLDGMEEEQAIYSALRRYQHTHTMPDAIIASDDIICCHLLRFCQEEKIRIPEDMALFSLENGPVNEAVGISCINLDYIRMGNLAGKMLIDTVEHGQTTRIQLNHQLLHRRSSQKSS</sequence>
<dbReference type="InterPro" id="IPR001387">
    <property type="entry name" value="Cro/C1-type_HTH"/>
</dbReference>
<dbReference type="Pfam" id="PF00356">
    <property type="entry name" value="LacI"/>
    <property type="match status" value="1"/>
</dbReference>
<evidence type="ECO:0000259" key="4">
    <source>
        <dbReference type="PROSITE" id="PS50932"/>
    </source>
</evidence>
<keyword evidence="7" id="KW-1185">Reference proteome</keyword>
<gene>
    <name evidence="6" type="ORF">H8S34_12740</name>
</gene>
<dbReference type="Gene3D" id="3.40.50.2300">
    <property type="match status" value="2"/>
</dbReference>
<keyword evidence="3" id="KW-0804">Transcription</keyword>
<dbReference type="InterPro" id="IPR000843">
    <property type="entry name" value="HTH_LacI"/>
</dbReference>
<dbReference type="InterPro" id="IPR046335">
    <property type="entry name" value="LacI/GalR-like_sensor"/>
</dbReference>
<organism evidence="6 7">
    <name type="scientific">Pseudoflavonifractor hominis</name>
    <dbReference type="NCBI Taxonomy" id="2763059"/>
    <lineage>
        <taxon>Bacteria</taxon>
        <taxon>Bacillati</taxon>
        <taxon>Bacillota</taxon>
        <taxon>Clostridia</taxon>
        <taxon>Eubacteriales</taxon>
        <taxon>Oscillospiraceae</taxon>
        <taxon>Pseudoflavonifractor</taxon>
    </lineage>
</organism>
<dbReference type="PROSITE" id="PS00356">
    <property type="entry name" value="HTH_LACI_1"/>
    <property type="match status" value="1"/>
</dbReference>
<dbReference type="PROSITE" id="PS50932">
    <property type="entry name" value="HTH_LACI_2"/>
    <property type="match status" value="1"/>
</dbReference>
<dbReference type="GO" id="GO:0003677">
    <property type="term" value="F:DNA binding"/>
    <property type="evidence" value="ECO:0007669"/>
    <property type="project" value="UniProtKB-KW"/>
</dbReference>
<evidence type="ECO:0000259" key="5">
    <source>
        <dbReference type="PROSITE" id="PS50943"/>
    </source>
</evidence>
<dbReference type="Proteomes" id="UP000660021">
    <property type="component" value="Unassembled WGS sequence"/>
</dbReference>
<name>A0ABR7HW40_9FIRM</name>
<dbReference type="PRINTS" id="PR00036">
    <property type="entry name" value="HTHLACI"/>
</dbReference>
<feature type="domain" description="HTH lacI-type" evidence="4">
    <location>
        <begin position="5"/>
        <end position="59"/>
    </location>
</feature>
<dbReference type="CDD" id="cd01392">
    <property type="entry name" value="HTH_LacI"/>
    <property type="match status" value="1"/>
</dbReference>
<dbReference type="RefSeq" id="WP_101692092.1">
    <property type="nucleotide sequence ID" value="NZ_JACOPR010000009.1"/>
</dbReference>
<keyword evidence="1" id="KW-0805">Transcription regulation</keyword>
<reference evidence="6 7" key="1">
    <citation type="submission" date="2020-08" db="EMBL/GenBank/DDBJ databases">
        <title>Genome public.</title>
        <authorList>
            <person name="Liu C."/>
            <person name="Sun Q."/>
        </authorList>
    </citation>
    <scope>NUCLEOTIDE SEQUENCE [LARGE SCALE GENOMIC DNA]</scope>
    <source>
        <strain evidence="6 7">New-38</strain>
    </source>
</reference>
<dbReference type="PANTHER" id="PTHR30146">
    <property type="entry name" value="LACI-RELATED TRANSCRIPTIONAL REPRESSOR"/>
    <property type="match status" value="1"/>
</dbReference>
<dbReference type="InterPro" id="IPR028082">
    <property type="entry name" value="Peripla_BP_I"/>
</dbReference>
<dbReference type="SMART" id="SM00354">
    <property type="entry name" value="HTH_LACI"/>
    <property type="match status" value="1"/>
</dbReference>
<dbReference type="SUPFAM" id="SSF47413">
    <property type="entry name" value="lambda repressor-like DNA-binding domains"/>
    <property type="match status" value="1"/>
</dbReference>
<dbReference type="Pfam" id="PF13377">
    <property type="entry name" value="Peripla_BP_3"/>
    <property type="match status" value="1"/>
</dbReference>
<protein>
    <submittedName>
        <fullName evidence="6">LacI family DNA-binding transcriptional regulator</fullName>
    </submittedName>
</protein>
<dbReference type="EMBL" id="JACOPR010000009">
    <property type="protein sequence ID" value="MBC5731687.1"/>
    <property type="molecule type" value="Genomic_DNA"/>
</dbReference>
<evidence type="ECO:0000313" key="7">
    <source>
        <dbReference type="Proteomes" id="UP000660021"/>
    </source>
</evidence>
<evidence type="ECO:0000313" key="6">
    <source>
        <dbReference type="EMBL" id="MBC5731687.1"/>
    </source>
</evidence>
<dbReference type="PANTHER" id="PTHR30146:SF109">
    <property type="entry name" value="HTH-TYPE TRANSCRIPTIONAL REGULATOR GALS"/>
    <property type="match status" value="1"/>
</dbReference>
<keyword evidence="2 6" id="KW-0238">DNA-binding</keyword>
<dbReference type="Gene3D" id="1.10.260.40">
    <property type="entry name" value="lambda repressor-like DNA-binding domains"/>
    <property type="match status" value="1"/>
</dbReference>